<feature type="domain" description="OCRL-1/2 ASH" evidence="1">
    <location>
        <begin position="1"/>
        <end position="96"/>
    </location>
</feature>
<dbReference type="FunFam" id="2.60.40.10:FF:000132">
    <property type="entry name" value="Inositol polyphosphate 5-phosphatase OCRL-1 isoform b"/>
    <property type="match status" value="1"/>
</dbReference>
<protein>
    <recommendedName>
        <fullName evidence="1">OCRL-1/2 ASH domain-containing protein</fullName>
    </recommendedName>
</protein>
<accession>A0A060Y8Z0</accession>
<proteinExistence type="predicted"/>
<name>A0A060Y8Z0_ONCMY</name>
<dbReference type="AlphaFoldDB" id="A0A060Y8Z0"/>
<evidence type="ECO:0000259" key="1">
    <source>
        <dbReference type="Pfam" id="PF21310"/>
    </source>
</evidence>
<reference evidence="2" key="2">
    <citation type="submission" date="2014-03" db="EMBL/GenBank/DDBJ databases">
        <authorList>
            <person name="Genoscope - CEA"/>
        </authorList>
    </citation>
    <scope>NUCLEOTIDE SEQUENCE</scope>
</reference>
<gene>
    <name evidence="2" type="ORF">GSONMT00034434001</name>
</gene>
<reference evidence="2" key="1">
    <citation type="journal article" date="2014" name="Nat. Commun.">
        <title>The rainbow trout genome provides novel insights into evolution after whole-genome duplication in vertebrates.</title>
        <authorList>
            <person name="Berthelot C."/>
            <person name="Brunet F."/>
            <person name="Chalopin D."/>
            <person name="Juanchich A."/>
            <person name="Bernard M."/>
            <person name="Noel B."/>
            <person name="Bento P."/>
            <person name="Da Silva C."/>
            <person name="Labadie K."/>
            <person name="Alberti A."/>
            <person name="Aury J.M."/>
            <person name="Louis A."/>
            <person name="Dehais P."/>
            <person name="Bardou P."/>
            <person name="Montfort J."/>
            <person name="Klopp C."/>
            <person name="Cabau C."/>
            <person name="Gaspin C."/>
            <person name="Thorgaard G.H."/>
            <person name="Boussaha M."/>
            <person name="Quillet E."/>
            <person name="Guyomard R."/>
            <person name="Galiana D."/>
            <person name="Bobe J."/>
            <person name="Volff J.N."/>
            <person name="Genet C."/>
            <person name="Wincker P."/>
            <person name="Jaillon O."/>
            <person name="Roest Crollius H."/>
            <person name="Guiguen Y."/>
        </authorList>
    </citation>
    <scope>NUCLEOTIDE SEQUENCE [LARGE SCALE GENOMIC DNA]</scope>
</reference>
<dbReference type="STRING" id="8022.A0A060Y8Z0"/>
<dbReference type="Proteomes" id="UP000193380">
    <property type="component" value="Unassembled WGS sequence"/>
</dbReference>
<evidence type="ECO:0000313" key="3">
    <source>
        <dbReference type="Proteomes" id="UP000193380"/>
    </source>
</evidence>
<dbReference type="Pfam" id="PF21310">
    <property type="entry name" value="OCRL-like_ASH"/>
    <property type="match status" value="1"/>
</dbReference>
<dbReference type="InterPro" id="IPR013783">
    <property type="entry name" value="Ig-like_fold"/>
</dbReference>
<organism evidence="2 3">
    <name type="scientific">Oncorhynchus mykiss</name>
    <name type="common">Rainbow trout</name>
    <name type="synonym">Salmo gairdneri</name>
    <dbReference type="NCBI Taxonomy" id="8022"/>
    <lineage>
        <taxon>Eukaryota</taxon>
        <taxon>Metazoa</taxon>
        <taxon>Chordata</taxon>
        <taxon>Craniata</taxon>
        <taxon>Vertebrata</taxon>
        <taxon>Euteleostomi</taxon>
        <taxon>Actinopterygii</taxon>
        <taxon>Neopterygii</taxon>
        <taxon>Teleostei</taxon>
        <taxon>Protacanthopterygii</taxon>
        <taxon>Salmoniformes</taxon>
        <taxon>Salmonidae</taxon>
        <taxon>Salmoninae</taxon>
        <taxon>Oncorhynchus</taxon>
    </lineage>
</organism>
<dbReference type="PaxDb" id="8022-A0A060Y8Z0"/>
<dbReference type="InterPro" id="IPR048869">
    <property type="entry name" value="OCRL-1_2_ASH"/>
</dbReference>
<sequence>MQHQAETLTLHNDGQVPCQFEFIQKLDERTYCKPWLTANPAKGFIAQGGNVDIDLEVFVNRSTATELNAGRQQIEDILVLHLDRGKDYFLSVSGNYLPSCFGSSIQTLCQLRDPIQEMPLETIRELVSSV</sequence>
<evidence type="ECO:0000313" key="2">
    <source>
        <dbReference type="EMBL" id="CDQ88413.1"/>
    </source>
</evidence>
<dbReference type="EMBL" id="FR908604">
    <property type="protein sequence ID" value="CDQ88413.1"/>
    <property type="molecule type" value="Genomic_DNA"/>
</dbReference>
<dbReference type="Gene3D" id="2.60.40.10">
    <property type="entry name" value="Immunoglobulins"/>
    <property type="match status" value="1"/>
</dbReference>